<dbReference type="EC" id="2.7.7.65" evidence="2"/>
<dbReference type="InterPro" id="IPR050469">
    <property type="entry name" value="Diguanylate_Cyclase"/>
</dbReference>
<dbReference type="GO" id="GO:0052621">
    <property type="term" value="F:diguanylate cyclase activity"/>
    <property type="evidence" value="ECO:0007669"/>
    <property type="project" value="UniProtKB-EC"/>
</dbReference>
<evidence type="ECO:0000256" key="1">
    <source>
        <dbReference type="ARBA" id="ARBA00004651"/>
    </source>
</evidence>
<keyword evidence="8" id="KW-0175">Coiled coil</keyword>
<sequence>MRINLRGLVLALTVFSAIAATANALYASYLVQRDQLITNTLEANRVYAAKLAESTTHFLKAAQQQLAYSARHLASQVDDLDGLAAEVMRLQEQADNFNSVGVVSADGIILATTQSFRNFLGTRVDSAGSRAALKARQPLISKPYVSIAGNMLINLSHPIFSNDGRYLGYIAGTIYLRNDSALQELLGKHHYQDGSYLFVVDGDGQLIYHMESARIGENVMRNPVVAAVTQGHAGAQRVVNTKGVDMLAGYAAEPLSGWGIVAQRPAEKTLEPIHDLIWALIGYAAPLALAFLLAIWWCARMISLPLSQLATNVEHQDVAVAMQRVQSIKAWYFEAERLKRAVIWSFTSLQDKIGKLNLASITDPLTGLRNRRGTQDAVEQLQASDTPFAVVALDIDHFKRVNDTYGHTTGDEVIRGMAQLMRECSRPSDILSRNGGEEFLILLPGVGTKEAATVAERLRKHLAGRRLHGVDGITVSAGVAQWPSAGPEVSQVFQAADAALYAAKEQGRNRVVVHAG</sequence>
<comment type="subcellular location">
    <subcellularLocation>
        <location evidence="1">Cell membrane</location>
        <topology evidence="1">Multi-pass membrane protein</topology>
    </subcellularLocation>
</comment>
<organism evidence="12 13">
    <name type="scientific">Achromobacter kerstersii</name>
    <dbReference type="NCBI Taxonomy" id="1353890"/>
    <lineage>
        <taxon>Bacteria</taxon>
        <taxon>Pseudomonadati</taxon>
        <taxon>Pseudomonadota</taxon>
        <taxon>Betaproteobacteria</taxon>
        <taxon>Burkholderiales</taxon>
        <taxon>Alcaligenaceae</taxon>
        <taxon>Achromobacter</taxon>
    </lineage>
</organism>
<dbReference type="CDD" id="cd12912">
    <property type="entry name" value="PDC2_MCP_like"/>
    <property type="match status" value="1"/>
</dbReference>
<feature type="coiled-coil region" evidence="8">
    <location>
        <begin position="73"/>
        <end position="100"/>
    </location>
</feature>
<name>A0A6S6ZXQ3_9BURK</name>
<dbReference type="EMBL" id="CADIJQ010000001">
    <property type="protein sequence ID" value="CAB3666603.1"/>
    <property type="molecule type" value="Genomic_DNA"/>
</dbReference>
<dbReference type="RefSeq" id="WP_175168912.1">
    <property type="nucleotide sequence ID" value="NZ_CADIJQ010000001.1"/>
</dbReference>
<feature type="transmembrane region" description="Helical" evidence="9">
    <location>
        <begin position="276"/>
        <end position="299"/>
    </location>
</feature>
<evidence type="ECO:0000256" key="6">
    <source>
        <dbReference type="ARBA" id="ARBA00023136"/>
    </source>
</evidence>
<feature type="signal peptide" evidence="10">
    <location>
        <begin position="1"/>
        <end position="19"/>
    </location>
</feature>
<keyword evidence="3" id="KW-1003">Cell membrane</keyword>
<dbReference type="Pfam" id="PF02743">
    <property type="entry name" value="dCache_1"/>
    <property type="match status" value="1"/>
</dbReference>
<dbReference type="SMART" id="SM00267">
    <property type="entry name" value="GGDEF"/>
    <property type="match status" value="1"/>
</dbReference>
<dbReference type="Gene3D" id="3.30.70.270">
    <property type="match status" value="1"/>
</dbReference>
<dbReference type="InterPro" id="IPR000160">
    <property type="entry name" value="GGDEF_dom"/>
</dbReference>
<accession>A0A6S6ZXQ3</accession>
<dbReference type="InterPro" id="IPR029151">
    <property type="entry name" value="Sensor-like_sf"/>
</dbReference>
<gene>
    <name evidence="12" type="ORF">LMG3441_00844</name>
</gene>
<evidence type="ECO:0000313" key="12">
    <source>
        <dbReference type="EMBL" id="CAB3666603.1"/>
    </source>
</evidence>
<dbReference type="Gene3D" id="3.30.450.20">
    <property type="entry name" value="PAS domain"/>
    <property type="match status" value="1"/>
</dbReference>
<keyword evidence="10" id="KW-0732">Signal</keyword>
<dbReference type="InterPro" id="IPR043128">
    <property type="entry name" value="Rev_trsase/Diguanyl_cyclase"/>
</dbReference>
<keyword evidence="13" id="KW-1185">Reference proteome</keyword>
<dbReference type="NCBIfam" id="TIGR00254">
    <property type="entry name" value="GGDEF"/>
    <property type="match status" value="1"/>
</dbReference>
<dbReference type="SUPFAM" id="SSF55073">
    <property type="entry name" value="Nucleotide cyclase"/>
    <property type="match status" value="1"/>
</dbReference>
<dbReference type="PROSITE" id="PS50887">
    <property type="entry name" value="GGDEF"/>
    <property type="match status" value="1"/>
</dbReference>
<evidence type="ECO:0000256" key="3">
    <source>
        <dbReference type="ARBA" id="ARBA00022475"/>
    </source>
</evidence>
<dbReference type="Pfam" id="PF00990">
    <property type="entry name" value="GGDEF"/>
    <property type="match status" value="1"/>
</dbReference>
<evidence type="ECO:0000256" key="8">
    <source>
        <dbReference type="SAM" id="Coils"/>
    </source>
</evidence>
<dbReference type="FunFam" id="3.30.70.270:FF:000001">
    <property type="entry name" value="Diguanylate cyclase domain protein"/>
    <property type="match status" value="1"/>
</dbReference>
<dbReference type="CDD" id="cd01949">
    <property type="entry name" value="GGDEF"/>
    <property type="match status" value="1"/>
</dbReference>
<dbReference type="InterPro" id="IPR029787">
    <property type="entry name" value="Nucleotide_cyclase"/>
</dbReference>
<dbReference type="Proteomes" id="UP000494269">
    <property type="component" value="Unassembled WGS sequence"/>
</dbReference>
<dbReference type="GO" id="GO:0043709">
    <property type="term" value="P:cell adhesion involved in single-species biofilm formation"/>
    <property type="evidence" value="ECO:0007669"/>
    <property type="project" value="TreeGrafter"/>
</dbReference>
<proteinExistence type="predicted"/>
<comment type="catalytic activity">
    <reaction evidence="7">
        <text>2 GTP = 3',3'-c-di-GMP + 2 diphosphate</text>
        <dbReference type="Rhea" id="RHEA:24898"/>
        <dbReference type="ChEBI" id="CHEBI:33019"/>
        <dbReference type="ChEBI" id="CHEBI:37565"/>
        <dbReference type="ChEBI" id="CHEBI:58805"/>
        <dbReference type="EC" id="2.7.7.65"/>
    </reaction>
</comment>
<evidence type="ECO:0000256" key="9">
    <source>
        <dbReference type="SAM" id="Phobius"/>
    </source>
</evidence>
<keyword evidence="5 9" id="KW-1133">Transmembrane helix</keyword>
<dbReference type="PANTHER" id="PTHR45138:SF9">
    <property type="entry name" value="DIGUANYLATE CYCLASE DGCM-RELATED"/>
    <property type="match status" value="1"/>
</dbReference>
<dbReference type="GO" id="GO:1902201">
    <property type="term" value="P:negative regulation of bacterial-type flagellum-dependent cell motility"/>
    <property type="evidence" value="ECO:0007669"/>
    <property type="project" value="TreeGrafter"/>
</dbReference>
<feature type="domain" description="GGDEF" evidence="11">
    <location>
        <begin position="386"/>
        <end position="516"/>
    </location>
</feature>
<evidence type="ECO:0000259" key="11">
    <source>
        <dbReference type="PROSITE" id="PS50887"/>
    </source>
</evidence>
<feature type="chain" id="PRO_5028814752" description="diguanylate cyclase" evidence="10">
    <location>
        <begin position="20"/>
        <end position="516"/>
    </location>
</feature>
<evidence type="ECO:0000256" key="5">
    <source>
        <dbReference type="ARBA" id="ARBA00022989"/>
    </source>
</evidence>
<evidence type="ECO:0000256" key="4">
    <source>
        <dbReference type="ARBA" id="ARBA00022692"/>
    </source>
</evidence>
<protein>
    <recommendedName>
        <fullName evidence="2">diguanylate cyclase</fullName>
        <ecNumber evidence="2">2.7.7.65</ecNumber>
    </recommendedName>
</protein>
<evidence type="ECO:0000256" key="7">
    <source>
        <dbReference type="ARBA" id="ARBA00034247"/>
    </source>
</evidence>
<evidence type="ECO:0000256" key="2">
    <source>
        <dbReference type="ARBA" id="ARBA00012528"/>
    </source>
</evidence>
<keyword evidence="6 9" id="KW-0472">Membrane</keyword>
<evidence type="ECO:0000313" key="13">
    <source>
        <dbReference type="Proteomes" id="UP000494269"/>
    </source>
</evidence>
<dbReference type="GO" id="GO:0005886">
    <property type="term" value="C:plasma membrane"/>
    <property type="evidence" value="ECO:0007669"/>
    <property type="project" value="UniProtKB-SubCell"/>
</dbReference>
<dbReference type="AlphaFoldDB" id="A0A6S6ZXQ3"/>
<reference evidence="12 13" key="1">
    <citation type="submission" date="2020-04" db="EMBL/GenBank/DDBJ databases">
        <authorList>
            <person name="De Canck E."/>
        </authorList>
    </citation>
    <scope>NUCLEOTIDE SEQUENCE [LARGE SCALE GENOMIC DNA]</scope>
    <source>
        <strain evidence="12 13">LMG 3441</strain>
    </source>
</reference>
<dbReference type="PANTHER" id="PTHR45138">
    <property type="entry name" value="REGULATORY COMPONENTS OF SENSORY TRANSDUCTION SYSTEM"/>
    <property type="match status" value="1"/>
</dbReference>
<dbReference type="InterPro" id="IPR033479">
    <property type="entry name" value="dCache_1"/>
</dbReference>
<evidence type="ECO:0000256" key="10">
    <source>
        <dbReference type="SAM" id="SignalP"/>
    </source>
</evidence>
<dbReference type="SUPFAM" id="SSF103190">
    <property type="entry name" value="Sensory domain-like"/>
    <property type="match status" value="2"/>
</dbReference>
<dbReference type="CDD" id="cd18773">
    <property type="entry name" value="PDC1_HK_sensor"/>
    <property type="match status" value="1"/>
</dbReference>
<keyword evidence="4 9" id="KW-0812">Transmembrane</keyword>